<dbReference type="EMBL" id="JANLCK010000008">
    <property type="protein sequence ID" value="MCS5727160.1"/>
    <property type="molecule type" value="Genomic_DNA"/>
</dbReference>
<name>A0AA42BU48_9MICO</name>
<feature type="region of interest" description="Disordered" evidence="1">
    <location>
        <begin position="8"/>
        <end position="54"/>
    </location>
</feature>
<comment type="caution">
    <text evidence="2">The sequence shown here is derived from an EMBL/GenBank/DDBJ whole genome shotgun (WGS) entry which is preliminary data.</text>
</comment>
<gene>
    <name evidence="2" type="ORF">N1028_14765</name>
</gene>
<organism evidence="2 3">
    <name type="scientific">Herbiconiux oxytropis</name>
    <dbReference type="NCBI Taxonomy" id="2970915"/>
    <lineage>
        <taxon>Bacteria</taxon>
        <taxon>Bacillati</taxon>
        <taxon>Actinomycetota</taxon>
        <taxon>Actinomycetes</taxon>
        <taxon>Micrococcales</taxon>
        <taxon>Microbacteriaceae</taxon>
        <taxon>Herbiconiux</taxon>
    </lineage>
</organism>
<evidence type="ECO:0000313" key="3">
    <source>
        <dbReference type="Proteomes" id="UP001165587"/>
    </source>
</evidence>
<reference evidence="2" key="1">
    <citation type="submission" date="2022-08" db="EMBL/GenBank/DDBJ databases">
        <authorList>
            <person name="Deng Y."/>
            <person name="Han X.-F."/>
            <person name="Zhang Y.-Q."/>
        </authorList>
    </citation>
    <scope>NUCLEOTIDE SEQUENCE</scope>
    <source>
        <strain evidence="2">CPCC 203407</strain>
    </source>
</reference>
<feature type="compositionally biased region" description="Basic and acidic residues" evidence="1">
    <location>
        <begin position="19"/>
        <end position="30"/>
    </location>
</feature>
<dbReference type="AlphaFoldDB" id="A0AA42BU48"/>
<evidence type="ECO:0000256" key="1">
    <source>
        <dbReference type="SAM" id="MobiDB-lite"/>
    </source>
</evidence>
<protein>
    <submittedName>
        <fullName evidence="2">Uncharacterized protein</fullName>
    </submittedName>
</protein>
<evidence type="ECO:0000313" key="2">
    <source>
        <dbReference type="EMBL" id="MCS5727160.1"/>
    </source>
</evidence>
<dbReference type="RefSeq" id="WP_259530130.1">
    <property type="nucleotide sequence ID" value="NZ_JANLCK010000008.1"/>
</dbReference>
<accession>A0AA42BU48</accession>
<keyword evidence="3" id="KW-1185">Reference proteome</keyword>
<sequence length="192" mass="21023">MALGRLVNSILNGATPPTEHVRPAGDEHAEALAAGTPGVDGVRRPRPPANESDDERIARELDDLRDLERRAGRELPAILSSRLRLIDDLLRVVVATIAAQDASTEQRVLLEAMITDYISTPLRAFLALPASDRVDQSRGTELFARQLELIEETIHDLLNQIRIGAIAELSTHGRFLADKFQTPDEGLVLGGR</sequence>
<proteinExistence type="predicted"/>
<dbReference type="Proteomes" id="UP001165587">
    <property type="component" value="Unassembled WGS sequence"/>
</dbReference>